<dbReference type="GO" id="GO:0005694">
    <property type="term" value="C:chromosome"/>
    <property type="evidence" value="ECO:0007669"/>
    <property type="project" value="TreeGrafter"/>
</dbReference>
<gene>
    <name evidence="5" type="ORF">IAB04_00780</name>
</gene>
<dbReference type="NCBIfam" id="TIGR00180">
    <property type="entry name" value="parB_part"/>
    <property type="match status" value="1"/>
</dbReference>
<name>A0A9D1LTU9_9FIRM</name>
<dbReference type="InterPro" id="IPR001387">
    <property type="entry name" value="Cro/C1-type_HTH"/>
</dbReference>
<dbReference type="Proteomes" id="UP000824111">
    <property type="component" value="Unassembled WGS sequence"/>
</dbReference>
<evidence type="ECO:0000256" key="2">
    <source>
        <dbReference type="ARBA" id="ARBA00006295"/>
    </source>
</evidence>
<proteinExistence type="inferred from homology"/>
<comment type="subcellular location">
    <subcellularLocation>
        <location evidence="1">Cytoplasm</location>
        <location evidence="1">Nucleoid</location>
    </subcellularLocation>
</comment>
<dbReference type="Pfam" id="PF17762">
    <property type="entry name" value="HTH_ParB"/>
    <property type="match status" value="1"/>
</dbReference>
<reference evidence="5" key="2">
    <citation type="journal article" date="2021" name="PeerJ">
        <title>Extensive microbial diversity within the chicken gut microbiome revealed by metagenomics and culture.</title>
        <authorList>
            <person name="Gilroy R."/>
            <person name="Ravi A."/>
            <person name="Getino M."/>
            <person name="Pursley I."/>
            <person name="Horton D.L."/>
            <person name="Alikhan N.F."/>
            <person name="Baker D."/>
            <person name="Gharbi K."/>
            <person name="Hall N."/>
            <person name="Watson M."/>
            <person name="Adriaenssens E.M."/>
            <person name="Foster-Nyarko E."/>
            <person name="Jarju S."/>
            <person name="Secka A."/>
            <person name="Antonio M."/>
            <person name="Oren A."/>
            <person name="Chaudhuri R.R."/>
            <person name="La Ragione R."/>
            <person name="Hildebrand F."/>
            <person name="Pallen M.J."/>
        </authorList>
    </citation>
    <scope>NUCLEOTIDE SEQUENCE</scope>
    <source>
        <strain evidence="5">ChiSjej4B22-9803</strain>
    </source>
</reference>
<organism evidence="5 6">
    <name type="scientific">Candidatus Avimonoglobus intestinipullorum</name>
    <dbReference type="NCBI Taxonomy" id="2840699"/>
    <lineage>
        <taxon>Bacteria</taxon>
        <taxon>Bacillati</taxon>
        <taxon>Bacillota</taxon>
        <taxon>Clostridia</taxon>
        <taxon>Eubacteriales</taxon>
        <taxon>Candidatus Avimonoglobus</taxon>
    </lineage>
</organism>
<accession>A0A9D1LTU9</accession>
<dbReference type="InterPro" id="IPR003115">
    <property type="entry name" value="ParB_N"/>
</dbReference>
<dbReference type="InterPro" id="IPR041468">
    <property type="entry name" value="HTH_ParB/Spo0J"/>
</dbReference>
<dbReference type="FunFam" id="1.10.10.2830:FF:000001">
    <property type="entry name" value="Chromosome partitioning protein ParB"/>
    <property type="match status" value="1"/>
</dbReference>
<keyword evidence="3" id="KW-0238">DNA-binding</keyword>
<dbReference type="InterPro" id="IPR036086">
    <property type="entry name" value="ParB/Sulfiredoxin_sf"/>
</dbReference>
<dbReference type="Pfam" id="PF02195">
    <property type="entry name" value="ParB_N"/>
    <property type="match status" value="1"/>
</dbReference>
<dbReference type="SUPFAM" id="SSF110849">
    <property type="entry name" value="ParB/Sulfiredoxin"/>
    <property type="match status" value="1"/>
</dbReference>
<feature type="domain" description="HTH cro/C1-type" evidence="4">
    <location>
        <begin position="124"/>
        <end position="145"/>
    </location>
</feature>
<dbReference type="SMART" id="SM00470">
    <property type="entry name" value="ParB"/>
    <property type="match status" value="1"/>
</dbReference>
<dbReference type="Gene3D" id="3.90.1530.30">
    <property type="match status" value="1"/>
</dbReference>
<dbReference type="AlphaFoldDB" id="A0A9D1LTU9"/>
<dbReference type="FunFam" id="3.90.1530.30:FF:000001">
    <property type="entry name" value="Chromosome partitioning protein ParB"/>
    <property type="match status" value="1"/>
</dbReference>
<evidence type="ECO:0000256" key="3">
    <source>
        <dbReference type="ARBA" id="ARBA00023125"/>
    </source>
</evidence>
<dbReference type="EMBL" id="DVND01000018">
    <property type="protein sequence ID" value="HIU47877.1"/>
    <property type="molecule type" value="Genomic_DNA"/>
</dbReference>
<dbReference type="PANTHER" id="PTHR33375">
    <property type="entry name" value="CHROMOSOME-PARTITIONING PROTEIN PARB-RELATED"/>
    <property type="match status" value="1"/>
</dbReference>
<dbReference type="Gene3D" id="1.10.10.2830">
    <property type="match status" value="1"/>
</dbReference>
<sequence>MLEVIRKYNDRMRVVDIPLCDIRPNPNQPRKHFDSNSLEELSASIEEFGVIQPITVRKVRYGYEIIAGERRFRAAENIGMETIPAIVMNADTEKSALLALLENLQREDLCFFEIAEGYQRLIREQGMTQDDLARKLGKSQSTIANKLRLLRLAPRVKKMVRDFDLSERHARALLNLKDEDMQLEAVRIICQQRMNVQQSEELVKKMLAEKPKSNQKIKISAFKDIRMFTNTVRQALDIMRSSGVEADMQQNSYDWGVEYIIKVKNDRTE</sequence>
<comment type="caution">
    <text evidence="5">The sequence shown here is derived from an EMBL/GenBank/DDBJ whole genome shotgun (WGS) entry which is preliminary data.</text>
</comment>
<protein>
    <submittedName>
        <fullName evidence="5">ParB/RepB/Spo0J family partition protein</fullName>
    </submittedName>
</protein>
<dbReference type="GO" id="GO:0003677">
    <property type="term" value="F:DNA binding"/>
    <property type="evidence" value="ECO:0007669"/>
    <property type="project" value="UniProtKB-KW"/>
</dbReference>
<dbReference type="CDD" id="cd00093">
    <property type="entry name" value="HTH_XRE"/>
    <property type="match status" value="1"/>
</dbReference>
<dbReference type="GO" id="GO:0007059">
    <property type="term" value="P:chromosome segregation"/>
    <property type="evidence" value="ECO:0007669"/>
    <property type="project" value="TreeGrafter"/>
</dbReference>
<dbReference type="CDD" id="cd16393">
    <property type="entry name" value="SPO0J_N"/>
    <property type="match status" value="1"/>
</dbReference>
<evidence type="ECO:0000256" key="1">
    <source>
        <dbReference type="ARBA" id="ARBA00004453"/>
    </source>
</evidence>
<dbReference type="GO" id="GO:0009295">
    <property type="term" value="C:nucleoid"/>
    <property type="evidence" value="ECO:0007669"/>
    <property type="project" value="UniProtKB-SubCell"/>
</dbReference>
<dbReference type="InterPro" id="IPR004437">
    <property type="entry name" value="ParB/RepB/Spo0J"/>
</dbReference>
<reference evidence="5" key="1">
    <citation type="submission" date="2020-10" db="EMBL/GenBank/DDBJ databases">
        <authorList>
            <person name="Gilroy R."/>
        </authorList>
    </citation>
    <scope>NUCLEOTIDE SEQUENCE</scope>
    <source>
        <strain evidence="5">ChiSjej4B22-9803</strain>
    </source>
</reference>
<evidence type="ECO:0000313" key="6">
    <source>
        <dbReference type="Proteomes" id="UP000824111"/>
    </source>
</evidence>
<dbReference type="GO" id="GO:0045881">
    <property type="term" value="P:positive regulation of sporulation resulting in formation of a cellular spore"/>
    <property type="evidence" value="ECO:0007669"/>
    <property type="project" value="TreeGrafter"/>
</dbReference>
<dbReference type="InterPro" id="IPR050336">
    <property type="entry name" value="Chromosome_partition/occlusion"/>
</dbReference>
<comment type="similarity">
    <text evidence="2">Belongs to the ParB family.</text>
</comment>
<evidence type="ECO:0000313" key="5">
    <source>
        <dbReference type="EMBL" id="HIU47877.1"/>
    </source>
</evidence>
<dbReference type="PANTHER" id="PTHR33375:SF8">
    <property type="entry name" value="NUCLEOID OCCLUSION PROTEIN"/>
    <property type="match status" value="1"/>
</dbReference>
<dbReference type="PROSITE" id="PS50943">
    <property type="entry name" value="HTH_CROC1"/>
    <property type="match status" value="1"/>
</dbReference>
<evidence type="ECO:0000259" key="4">
    <source>
        <dbReference type="PROSITE" id="PS50943"/>
    </source>
</evidence>